<evidence type="ECO:0000313" key="3">
    <source>
        <dbReference type="Proteomes" id="UP000188268"/>
    </source>
</evidence>
<gene>
    <name evidence="2" type="ORF">CCACVL1_01116</name>
</gene>
<dbReference type="STRING" id="210143.A0A1R3KMQ5"/>
<dbReference type="Proteomes" id="UP000188268">
    <property type="component" value="Unassembled WGS sequence"/>
</dbReference>
<proteinExistence type="predicted"/>
<dbReference type="AlphaFoldDB" id="A0A1R3KMQ5"/>
<dbReference type="InterPro" id="IPR036188">
    <property type="entry name" value="FAD/NAD-bd_sf"/>
</dbReference>
<dbReference type="InterPro" id="IPR039648">
    <property type="entry name" value="DHPH_N"/>
</dbReference>
<dbReference type="Pfam" id="PF00070">
    <property type="entry name" value="Pyr_redox"/>
    <property type="match status" value="1"/>
</dbReference>
<accession>A0A1R3KMQ5</accession>
<name>A0A1R3KMQ5_COCAP</name>
<dbReference type="Gramene" id="OMP08375">
    <property type="protein sequence ID" value="OMP08375"/>
    <property type="gene ID" value="CCACVL1_01116"/>
</dbReference>
<protein>
    <recommendedName>
        <fullName evidence="1">Pyridine nucleotide-disulphide oxidoreductase N-terminal domain-containing protein</fullName>
    </recommendedName>
</protein>
<sequence length="115" mass="12575">MAVIDVENGESSVEVEMKEPFLHHTKGSKRTGSLKQISASNQHGLKSGSCKSSLQVDSEQVGFIGQKKVLRGFDEEIRDFVGEQMALRGIEFHTEETPQAIVKAADGSLVSEDQQ</sequence>
<dbReference type="OrthoDB" id="1919841at2759"/>
<comment type="caution">
    <text evidence="2">The sequence shown here is derived from an EMBL/GenBank/DDBJ whole genome shotgun (WGS) entry which is preliminary data.</text>
</comment>
<dbReference type="Gene3D" id="3.50.50.60">
    <property type="entry name" value="FAD/NAD(P)-binding domain"/>
    <property type="match status" value="1"/>
</dbReference>
<evidence type="ECO:0000259" key="1">
    <source>
        <dbReference type="Pfam" id="PF00070"/>
    </source>
</evidence>
<evidence type="ECO:0000313" key="2">
    <source>
        <dbReference type="EMBL" id="OMP08375.1"/>
    </source>
</evidence>
<feature type="domain" description="Pyridine nucleotide-disulphide oxidoreductase N-terminal" evidence="1">
    <location>
        <begin position="66"/>
        <end position="109"/>
    </location>
</feature>
<organism evidence="2 3">
    <name type="scientific">Corchorus capsularis</name>
    <name type="common">Jute</name>
    <dbReference type="NCBI Taxonomy" id="210143"/>
    <lineage>
        <taxon>Eukaryota</taxon>
        <taxon>Viridiplantae</taxon>
        <taxon>Streptophyta</taxon>
        <taxon>Embryophyta</taxon>
        <taxon>Tracheophyta</taxon>
        <taxon>Spermatophyta</taxon>
        <taxon>Magnoliopsida</taxon>
        <taxon>eudicotyledons</taxon>
        <taxon>Gunneridae</taxon>
        <taxon>Pentapetalae</taxon>
        <taxon>rosids</taxon>
        <taxon>malvids</taxon>
        <taxon>Malvales</taxon>
        <taxon>Malvaceae</taxon>
        <taxon>Grewioideae</taxon>
        <taxon>Apeibeae</taxon>
        <taxon>Corchorus</taxon>
    </lineage>
</organism>
<reference evidence="2 3" key="1">
    <citation type="submission" date="2013-09" db="EMBL/GenBank/DDBJ databases">
        <title>Corchorus capsularis genome sequencing.</title>
        <authorList>
            <person name="Alam M."/>
            <person name="Haque M.S."/>
            <person name="Islam M.S."/>
            <person name="Emdad E.M."/>
            <person name="Islam M.M."/>
            <person name="Ahmed B."/>
            <person name="Halim A."/>
            <person name="Hossen Q.M.M."/>
            <person name="Hossain M.Z."/>
            <person name="Ahmed R."/>
            <person name="Khan M.M."/>
            <person name="Islam R."/>
            <person name="Rashid M.M."/>
            <person name="Khan S.A."/>
            <person name="Rahman M.S."/>
            <person name="Alam M."/>
        </authorList>
    </citation>
    <scope>NUCLEOTIDE SEQUENCE [LARGE SCALE GENOMIC DNA]</scope>
    <source>
        <strain evidence="3">cv. CVL-1</strain>
        <tissue evidence="2">Whole seedling</tissue>
    </source>
</reference>
<keyword evidence="3" id="KW-1185">Reference proteome</keyword>
<dbReference type="EMBL" id="AWWV01003806">
    <property type="protein sequence ID" value="OMP08375.1"/>
    <property type="molecule type" value="Genomic_DNA"/>
</dbReference>